<dbReference type="Pfam" id="PF01844">
    <property type="entry name" value="HNH"/>
    <property type="match status" value="1"/>
</dbReference>
<evidence type="ECO:0000313" key="3">
    <source>
        <dbReference type="Proteomes" id="UP000254467"/>
    </source>
</evidence>
<evidence type="ECO:0000259" key="1">
    <source>
        <dbReference type="SMART" id="SM00507"/>
    </source>
</evidence>
<dbReference type="CDD" id="cd00085">
    <property type="entry name" value="HNHc"/>
    <property type="match status" value="1"/>
</dbReference>
<dbReference type="InterPro" id="IPR003615">
    <property type="entry name" value="HNH_nuc"/>
</dbReference>
<keyword evidence="3" id="KW-1185">Reference proteome</keyword>
<accession>A0A376CID8</accession>
<dbReference type="EMBL" id="UFXQ01000001">
    <property type="protein sequence ID" value="STC68194.1"/>
    <property type="molecule type" value="Genomic_DNA"/>
</dbReference>
<keyword evidence="2" id="KW-0255">Endonuclease</keyword>
<evidence type="ECO:0000313" key="2">
    <source>
        <dbReference type="EMBL" id="STC68194.1"/>
    </source>
</evidence>
<reference evidence="2 3" key="1">
    <citation type="submission" date="2018-06" db="EMBL/GenBank/DDBJ databases">
        <authorList>
            <consortium name="Pathogen Informatics"/>
            <person name="Doyle S."/>
        </authorList>
    </citation>
    <scope>NUCLEOTIDE SEQUENCE [LARGE SCALE GENOMIC DNA]</scope>
    <source>
        <strain evidence="2 3">NCTC11862</strain>
    </source>
</reference>
<sequence>MTNTNVLSPTSLISTSPLSEYTNAEIIDTLLECEHAQRMTRAEFLVALEQFHTRNLCTDQGSSSTVAWVCRTLDLRPKTAYEYINVAVKMVSFPLLVQHFRRGDLSYSVVRFLLKYITHDNEAELVTLALKHNLAHLEHALAGHAPTDEPEPEEDYVRLRNREDGGINVHISLNPADAAAFLAALKIGELSFTTTTPTEDTDIPEEDQPEHLPSRFGITPARAMLSSLQGMINIVRNNPGVAKRAPGAQVNIMMTQDGHAFLPFQPKAISSKLANIAGNAIQRVHLLNDKGLTLNVSRGTRFASDAQQKALLAAWNFTCATPGCDHTNWIEFHHIREWCEGGETSVDNIVPLCSRCHSLVTEGIMKIEAHADDIFFVFPDDTCFVSRNRGLPERATMEEYLSRQATDFGDIDSFDDVVLEEAEGGVMYS</sequence>
<dbReference type="GO" id="GO:0004519">
    <property type="term" value="F:endonuclease activity"/>
    <property type="evidence" value="ECO:0007669"/>
    <property type="project" value="UniProtKB-KW"/>
</dbReference>
<dbReference type="Proteomes" id="UP000254467">
    <property type="component" value="Unassembled WGS sequence"/>
</dbReference>
<dbReference type="RefSeq" id="WP_026254191.1">
    <property type="nucleotide sequence ID" value="NZ_UFXQ01000001.1"/>
</dbReference>
<dbReference type="STRING" id="35756.GCA_001044155_01361"/>
<organism evidence="2 3">
    <name type="scientific">Corynebacterium pilosum</name>
    <dbReference type="NCBI Taxonomy" id="35756"/>
    <lineage>
        <taxon>Bacteria</taxon>
        <taxon>Bacillati</taxon>
        <taxon>Actinomycetota</taxon>
        <taxon>Actinomycetes</taxon>
        <taxon>Mycobacteriales</taxon>
        <taxon>Corynebacteriaceae</taxon>
        <taxon>Corynebacterium</taxon>
    </lineage>
</organism>
<dbReference type="AlphaFoldDB" id="A0A376CID8"/>
<name>A0A376CID8_9CORY</name>
<gene>
    <name evidence="2" type="ORF">NCTC11862_00106</name>
</gene>
<proteinExistence type="predicted"/>
<dbReference type="SMART" id="SM00507">
    <property type="entry name" value="HNHc"/>
    <property type="match status" value="1"/>
</dbReference>
<dbReference type="InterPro" id="IPR002711">
    <property type="entry name" value="HNH"/>
</dbReference>
<dbReference type="OrthoDB" id="4752861at2"/>
<dbReference type="Gene3D" id="1.10.30.50">
    <property type="match status" value="1"/>
</dbReference>
<protein>
    <submittedName>
        <fullName evidence="2">HNH endonuclease</fullName>
    </submittedName>
</protein>
<feature type="domain" description="HNH nuclease" evidence="1">
    <location>
        <begin position="306"/>
        <end position="358"/>
    </location>
</feature>
<keyword evidence="2" id="KW-0378">Hydrolase</keyword>
<dbReference type="GO" id="GO:0003676">
    <property type="term" value="F:nucleic acid binding"/>
    <property type="evidence" value="ECO:0007669"/>
    <property type="project" value="InterPro"/>
</dbReference>
<dbReference type="GO" id="GO:0008270">
    <property type="term" value="F:zinc ion binding"/>
    <property type="evidence" value="ECO:0007669"/>
    <property type="project" value="InterPro"/>
</dbReference>
<keyword evidence="2" id="KW-0540">Nuclease</keyword>